<keyword evidence="4" id="KW-1185">Reference proteome</keyword>
<sequence>MLEQNTHLFRKQSLERLQSPEKLDQAIQLVKPKDWLPLGMMTLLLGAGAAWSLLGKMPMTVNGQGILLDPHQVVPLQSPISGQLESLPITAGQCVTKGELLATINPTGLNQQLEQQQKKHTQLQQQFYQAELVRTQRTGLARAEMATQRLGLTQQLSNVESLTPVLNHQGILALEQQRANLQQQLQDTQELTPVLEQRLQSRQALAKAGAVAPDMVLQAEQDHRQNLHRLGDLRAQLQQLDLQMVEARQQHLDNLNQISQVQANLQALETQEKQLEQDNLTVVQQYEQEIQAGEQQIAQLQRQVTENSEIRSPQAGCIVETTATAGQVVTPGMALGRLQAMDPDQTLPDTGVIYFAVAQGKRIQPGMEIMVTPDTVKRERFGSIRGVVTAVSPLPVSREGAVATVGNPEMVDTLMASGSGHLAVTVELETDGETSSGYGWSSSLGPEESLTLGTTLTARVTVEERAPITFLMPILREWVGG</sequence>
<dbReference type="EMBL" id="JADOES010000016">
    <property type="protein sequence ID" value="MBT9315824.1"/>
    <property type="molecule type" value="Genomic_DNA"/>
</dbReference>
<dbReference type="SUPFAM" id="SSF111369">
    <property type="entry name" value="HlyD-like secretion proteins"/>
    <property type="match status" value="1"/>
</dbReference>
<dbReference type="InterPro" id="IPR022275">
    <property type="entry name" value="NHPM_bacteriocin_SS_HylD"/>
</dbReference>
<keyword evidence="1" id="KW-0175">Coiled coil</keyword>
<feature type="domain" description="Multidrug resistance protein MdtA-like barrel-sandwich hybrid" evidence="2">
    <location>
        <begin position="74"/>
        <end position="334"/>
    </location>
</feature>
<dbReference type="InterPro" id="IPR050739">
    <property type="entry name" value="MFP"/>
</dbReference>
<reference evidence="3" key="2">
    <citation type="journal article" date="2021" name="Mar. Drugs">
        <title>Genome Reduction and Secondary Metabolism of the Marine Sponge-Associated Cyanobacterium Leptothoe.</title>
        <authorList>
            <person name="Konstantinou D."/>
            <person name="Popin R.V."/>
            <person name="Fewer D.P."/>
            <person name="Sivonen K."/>
            <person name="Gkelis S."/>
        </authorList>
    </citation>
    <scope>NUCLEOTIDE SEQUENCE</scope>
    <source>
        <strain evidence="3">TAU-MAC 1115</strain>
    </source>
</reference>
<reference evidence="3" key="1">
    <citation type="submission" date="2020-11" db="EMBL/GenBank/DDBJ databases">
        <authorList>
            <person name="Konstantinou D."/>
            <person name="Gkelis S."/>
            <person name="Popin R."/>
            <person name="Fewer D."/>
            <person name="Sivonen K."/>
        </authorList>
    </citation>
    <scope>NUCLEOTIDE SEQUENCE</scope>
    <source>
        <strain evidence="3">TAU-MAC 1115</strain>
    </source>
</reference>
<organism evidence="3 4">
    <name type="scientific">Leptothoe spongobia TAU-MAC 1115</name>
    <dbReference type="NCBI Taxonomy" id="1967444"/>
    <lineage>
        <taxon>Bacteria</taxon>
        <taxon>Bacillati</taxon>
        <taxon>Cyanobacteriota</taxon>
        <taxon>Cyanophyceae</taxon>
        <taxon>Nodosilineales</taxon>
        <taxon>Cymatolegaceae</taxon>
        <taxon>Leptothoe</taxon>
        <taxon>Leptothoe spongobia</taxon>
    </lineage>
</organism>
<evidence type="ECO:0000313" key="4">
    <source>
        <dbReference type="Proteomes" id="UP000717364"/>
    </source>
</evidence>
<dbReference type="PANTHER" id="PTHR30386:SF28">
    <property type="entry name" value="EXPORTED PROTEIN"/>
    <property type="match status" value="1"/>
</dbReference>
<accession>A0A947DG79</accession>
<dbReference type="RefSeq" id="WP_215608893.1">
    <property type="nucleotide sequence ID" value="NZ_JADOES010000016.1"/>
</dbReference>
<evidence type="ECO:0000256" key="1">
    <source>
        <dbReference type="SAM" id="Coils"/>
    </source>
</evidence>
<dbReference type="Proteomes" id="UP000717364">
    <property type="component" value="Unassembled WGS sequence"/>
</dbReference>
<dbReference type="NCBIfam" id="TIGR03794">
    <property type="entry name" value="NHLM_micro_HlyD"/>
    <property type="match status" value="1"/>
</dbReference>
<evidence type="ECO:0000313" key="3">
    <source>
        <dbReference type="EMBL" id="MBT9315824.1"/>
    </source>
</evidence>
<protein>
    <submittedName>
        <fullName evidence="3">NHLP bacteriocin system secretion protein</fullName>
    </submittedName>
</protein>
<proteinExistence type="predicted"/>
<dbReference type="AlphaFoldDB" id="A0A947DG79"/>
<dbReference type="PANTHER" id="PTHR30386">
    <property type="entry name" value="MEMBRANE FUSION SUBUNIT OF EMRAB-TOLC MULTIDRUG EFFLUX PUMP"/>
    <property type="match status" value="1"/>
</dbReference>
<evidence type="ECO:0000259" key="2">
    <source>
        <dbReference type="Pfam" id="PF25917"/>
    </source>
</evidence>
<comment type="caution">
    <text evidence="3">The sequence shown here is derived from an EMBL/GenBank/DDBJ whole genome shotgun (WGS) entry which is preliminary data.</text>
</comment>
<feature type="coiled-coil region" evidence="1">
    <location>
        <begin position="171"/>
        <end position="198"/>
    </location>
</feature>
<dbReference type="Gene3D" id="1.10.287.470">
    <property type="entry name" value="Helix hairpin bin"/>
    <property type="match status" value="1"/>
</dbReference>
<name>A0A947DG79_9CYAN</name>
<dbReference type="InterPro" id="IPR058625">
    <property type="entry name" value="MdtA-like_BSH"/>
</dbReference>
<gene>
    <name evidence="3" type="ORF">IXB50_10365</name>
</gene>
<feature type="coiled-coil region" evidence="1">
    <location>
        <begin position="230"/>
        <end position="303"/>
    </location>
</feature>
<dbReference type="Gene3D" id="2.40.50.100">
    <property type="match status" value="1"/>
</dbReference>
<dbReference type="Pfam" id="PF25917">
    <property type="entry name" value="BSH_RND"/>
    <property type="match status" value="1"/>
</dbReference>